<reference evidence="6 7" key="1">
    <citation type="journal article" date="2020" name="ISME J.">
        <title>Uncovering the hidden diversity of litter-decomposition mechanisms in mushroom-forming fungi.</title>
        <authorList>
            <person name="Floudas D."/>
            <person name="Bentzer J."/>
            <person name="Ahren D."/>
            <person name="Johansson T."/>
            <person name="Persson P."/>
            <person name="Tunlid A."/>
        </authorList>
    </citation>
    <scope>NUCLEOTIDE SEQUENCE [LARGE SCALE GENOMIC DNA]</scope>
    <source>
        <strain evidence="6 7">CBS 146.42</strain>
    </source>
</reference>
<organism evidence="6 7">
    <name type="scientific">Leucocoprinus leucothites</name>
    <dbReference type="NCBI Taxonomy" id="201217"/>
    <lineage>
        <taxon>Eukaryota</taxon>
        <taxon>Fungi</taxon>
        <taxon>Dikarya</taxon>
        <taxon>Basidiomycota</taxon>
        <taxon>Agaricomycotina</taxon>
        <taxon>Agaricomycetes</taxon>
        <taxon>Agaricomycetidae</taxon>
        <taxon>Agaricales</taxon>
        <taxon>Agaricineae</taxon>
        <taxon>Agaricaceae</taxon>
        <taxon>Leucocoprinus</taxon>
    </lineage>
</organism>
<dbReference type="PANTHER" id="PTHR12705">
    <property type="entry name" value="ORIGIN RECOGNITION COMPLEX SUBUNIT 5"/>
    <property type="match status" value="1"/>
</dbReference>
<evidence type="ECO:0008006" key="8">
    <source>
        <dbReference type="Google" id="ProtNLM"/>
    </source>
</evidence>
<keyword evidence="2" id="KW-0235">DNA replication</keyword>
<evidence type="ECO:0000313" key="7">
    <source>
        <dbReference type="Proteomes" id="UP000559027"/>
    </source>
</evidence>
<dbReference type="PANTHER" id="PTHR12705:SF0">
    <property type="entry name" value="ORIGIN RECOGNITION COMPLEX SUBUNIT 5"/>
    <property type="match status" value="1"/>
</dbReference>
<dbReference type="GO" id="GO:0005664">
    <property type="term" value="C:nuclear origin of replication recognition complex"/>
    <property type="evidence" value="ECO:0007669"/>
    <property type="project" value="TreeGrafter"/>
</dbReference>
<dbReference type="EMBL" id="JAACJO010000009">
    <property type="protein sequence ID" value="KAF5354089.1"/>
    <property type="molecule type" value="Genomic_DNA"/>
</dbReference>
<dbReference type="InterPro" id="IPR047088">
    <property type="entry name" value="ORC5_C"/>
</dbReference>
<evidence type="ECO:0000256" key="1">
    <source>
        <dbReference type="ARBA" id="ARBA00004123"/>
    </source>
</evidence>
<dbReference type="OrthoDB" id="365981at2759"/>
<dbReference type="Pfam" id="PF14630">
    <property type="entry name" value="ORC5_C"/>
    <property type="match status" value="1"/>
</dbReference>
<accession>A0A8H5FYW8</accession>
<name>A0A8H5FYW8_9AGAR</name>
<comment type="subcellular location">
    <subcellularLocation>
        <location evidence="1">Nucleus</location>
    </subcellularLocation>
</comment>
<dbReference type="GO" id="GO:0003688">
    <property type="term" value="F:DNA replication origin binding"/>
    <property type="evidence" value="ECO:0007669"/>
    <property type="project" value="TreeGrafter"/>
</dbReference>
<dbReference type="Pfam" id="PF21639">
    <property type="entry name" value="ORC5_lid"/>
    <property type="match status" value="1"/>
</dbReference>
<protein>
    <recommendedName>
        <fullName evidence="8">Origin recognition complex subunit 5</fullName>
    </recommendedName>
</protein>
<sequence>MEATVSGYDDFIQEVETLISTYPPPFIYVYDPISLRTTSTVLTKAISGIRDNSTDSGIEIYHVHVDAVTCFSQRLLFDTIINPLRSIDPDSDLSERWNDSWDSFLHGIRHLNDRRRRETQKDVRFIISIEQVQRLKEKLPDSIIPLSRLNELSQVDIAVIFVSQTQWQDIKPTLGASPEPYYIDVKPLTKSDIITTLSSRFASISTQAQASSSKYAHCYDPSLSQLYGHYISMICEVCFPFIHDIDELAYIAAARWPGFIKPLLNSSGTDTDASVVAPSEDTRLRLIRAFTPSVTNALEALHPRLMNAVDWAAANEPDPNTLSQLHALFQSPTTKPFILVASYIASTNPAKTDLRMFGRGLDEKKRRRRTMKGQIKQKVPQHLLGPNPFPLDRMIAILGALLEENDVDSRLPNPELAIPGEYTDMEITRVGIHSAIMELVSMHFLLRTSPVDRIDGPPMFKSAISQDTALALAKQLDVPLNDLLWETT</sequence>
<dbReference type="InterPro" id="IPR048866">
    <property type="entry name" value="ORC5_lid"/>
</dbReference>
<dbReference type="InterPro" id="IPR020796">
    <property type="entry name" value="ORC5"/>
</dbReference>
<dbReference type="GO" id="GO:0006270">
    <property type="term" value="P:DNA replication initiation"/>
    <property type="evidence" value="ECO:0007669"/>
    <property type="project" value="TreeGrafter"/>
</dbReference>
<proteinExistence type="predicted"/>
<evidence type="ECO:0000256" key="2">
    <source>
        <dbReference type="ARBA" id="ARBA00022705"/>
    </source>
</evidence>
<evidence type="ECO:0000256" key="3">
    <source>
        <dbReference type="ARBA" id="ARBA00023242"/>
    </source>
</evidence>
<evidence type="ECO:0000259" key="4">
    <source>
        <dbReference type="Pfam" id="PF14630"/>
    </source>
</evidence>
<keyword evidence="7" id="KW-1185">Reference proteome</keyword>
<comment type="caution">
    <text evidence="6">The sequence shown here is derived from an EMBL/GenBank/DDBJ whole genome shotgun (WGS) entry which is preliminary data.</text>
</comment>
<dbReference type="Proteomes" id="UP000559027">
    <property type="component" value="Unassembled WGS sequence"/>
</dbReference>
<feature type="domain" description="ORC5 lid" evidence="5">
    <location>
        <begin position="227"/>
        <end position="268"/>
    </location>
</feature>
<evidence type="ECO:0000259" key="5">
    <source>
        <dbReference type="Pfam" id="PF21639"/>
    </source>
</evidence>
<evidence type="ECO:0000313" key="6">
    <source>
        <dbReference type="EMBL" id="KAF5354089.1"/>
    </source>
</evidence>
<dbReference type="AlphaFoldDB" id="A0A8H5FYW8"/>
<keyword evidence="3" id="KW-0539">Nucleus</keyword>
<feature type="domain" description="Origin recognition complex subunit 5 C-terminal" evidence="4">
    <location>
        <begin position="332"/>
        <end position="484"/>
    </location>
</feature>
<gene>
    <name evidence="6" type="ORF">D9756_006949</name>
</gene>